<protein>
    <submittedName>
        <fullName evidence="3 4">Protein N-terminal asparagine amidohydrolase isoform X1</fullName>
    </submittedName>
</protein>
<dbReference type="Pfam" id="PF14736">
    <property type="entry name" value="N_Asn_amidohyd"/>
    <property type="match status" value="1"/>
</dbReference>
<dbReference type="Proteomes" id="UP001652660">
    <property type="component" value="Chromosome 2c"/>
</dbReference>
<gene>
    <name evidence="3 4" type="primary">LOC113732185</name>
</gene>
<organism evidence="2 3">
    <name type="scientific">Coffea arabica</name>
    <name type="common">Arabian coffee</name>
    <dbReference type="NCBI Taxonomy" id="13443"/>
    <lineage>
        <taxon>Eukaryota</taxon>
        <taxon>Viridiplantae</taxon>
        <taxon>Streptophyta</taxon>
        <taxon>Embryophyta</taxon>
        <taxon>Tracheophyta</taxon>
        <taxon>Spermatophyta</taxon>
        <taxon>Magnoliopsida</taxon>
        <taxon>eudicotyledons</taxon>
        <taxon>Gunneridae</taxon>
        <taxon>Pentapetalae</taxon>
        <taxon>asterids</taxon>
        <taxon>lamiids</taxon>
        <taxon>Gentianales</taxon>
        <taxon>Rubiaceae</taxon>
        <taxon>Ixoroideae</taxon>
        <taxon>Gardenieae complex</taxon>
        <taxon>Bertiereae - Coffeeae clade</taxon>
        <taxon>Coffeeae</taxon>
        <taxon>Coffea</taxon>
    </lineage>
</organism>
<keyword evidence="2" id="KW-1185">Reference proteome</keyword>
<dbReference type="PANTHER" id="PTHR12498">
    <property type="entry name" value="N-TERMINAL ASPARAGINE AMIDOHYDROLASE"/>
    <property type="match status" value="1"/>
</dbReference>
<accession>A0ABM4WIL3</accession>
<dbReference type="InterPro" id="IPR026750">
    <property type="entry name" value="NTAN1"/>
</dbReference>
<sequence length="360" mass="40192">MIYVGGVPFQSDGPSSSEQGSKILLALMEHPTLVSASCSFKSTPERKFSASEDSGLERGTGCKWVYVFQREYATVDPALVDLVGTDEATTCVGLAIRNHKSGMTSVGHLDSPDVVETGLTQMLSLVVDQNSDEMLEVHLVGGYNDSSPQGMDSVISNHTDHSGFSFPLCAKIVETLEKSDMVFHLQTLHVLENNTRQDSEGNAYPIFNGFMVEPSTGSIFPANFDRTSRCPDEVVRRIRLSSSYEDPSWNGRLLETYDIPTDRFVIAPCAWTIHQLQIAMMLQNLSDAEILHICSTSPSVEAPDFVENERRQWDYLKKHPDWKETFPMKQPRIFERTPSGRWKRSPVARADAESKLCTTE</sequence>
<dbReference type="GeneID" id="113732185"/>
<name>A0ABM4WIL3_COFAR</name>
<dbReference type="RefSeq" id="XP_071931617.1">
    <property type="nucleotide sequence ID" value="XM_072075516.1"/>
</dbReference>
<evidence type="ECO:0000256" key="1">
    <source>
        <dbReference type="SAM" id="MobiDB-lite"/>
    </source>
</evidence>
<evidence type="ECO:0000313" key="3">
    <source>
        <dbReference type="RefSeq" id="XP_071931616.1"/>
    </source>
</evidence>
<dbReference type="RefSeq" id="XP_071931616.1">
    <property type="nucleotide sequence ID" value="XM_072075515.1"/>
</dbReference>
<evidence type="ECO:0000313" key="2">
    <source>
        <dbReference type="Proteomes" id="UP001652660"/>
    </source>
</evidence>
<dbReference type="PANTHER" id="PTHR12498:SF0">
    <property type="entry name" value="PROTEIN N-TERMINAL ASPARAGINE AMIDOHYDROLASE"/>
    <property type="match status" value="1"/>
</dbReference>
<feature type="region of interest" description="Disordered" evidence="1">
    <location>
        <begin position="338"/>
        <end position="360"/>
    </location>
</feature>
<evidence type="ECO:0000313" key="4">
    <source>
        <dbReference type="RefSeq" id="XP_071931617.1"/>
    </source>
</evidence>
<reference evidence="3 4" key="1">
    <citation type="submission" date="2025-05" db="UniProtKB">
        <authorList>
            <consortium name="RefSeq"/>
        </authorList>
    </citation>
    <scope>IDENTIFICATION</scope>
    <source>
        <tissue evidence="3 4">Leaves</tissue>
    </source>
</reference>
<proteinExistence type="predicted"/>